<proteinExistence type="predicted"/>
<accession>A0A061EY26</accession>
<dbReference type="HOGENOM" id="CLU_001650_15_5_1"/>
<evidence type="ECO:0000313" key="5">
    <source>
        <dbReference type="Proteomes" id="UP000026915"/>
    </source>
</evidence>
<dbReference type="Proteomes" id="UP000026915">
    <property type="component" value="Chromosome 5"/>
</dbReference>
<dbReference type="AlphaFoldDB" id="A0A061EY26"/>
<keyword evidence="5" id="KW-1185">Reference proteome</keyword>
<feature type="domain" description="Integrase catalytic" evidence="3">
    <location>
        <begin position="4"/>
        <end position="178"/>
    </location>
</feature>
<dbReference type="GO" id="GO:0015074">
    <property type="term" value="P:DNA integration"/>
    <property type="evidence" value="ECO:0007669"/>
    <property type="project" value="InterPro"/>
</dbReference>
<dbReference type="Pfam" id="PF07727">
    <property type="entry name" value="RVT_2"/>
    <property type="match status" value="1"/>
</dbReference>
<dbReference type="eggNOG" id="KOG0017">
    <property type="taxonomic scope" value="Eukaryota"/>
</dbReference>
<dbReference type="OMA" id="DSAVIWH"/>
<protein>
    <submittedName>
        <fullName evidence="4">Cysteine-rich RLK (RECEPTOR-like protein kinase) 8</fullName>
    </submittedName>
</protein>
<dbReference type="STRING" id="3641.A0A061EY26"/>
<dbReference type="GO" id="GO:0016301">
    <property type="term" value="F:kinase activity"/>
    <property type="evidence" value="ECO:0007669"/>
    <property type="project" value="UniProtKB-KW"/>
</dbReference>
<gene>
    <name evidence="4" type="ORF">TCM_025057</name>
</gene>
<dbReference type="PANTHER" id="PTHR42648">
    <property type="entry name" value="TRANSPOSASE, PUTATIVE-RELATED"/>
    <property type="match status" value="1"/>
</dbReference>
<dbReference type="InterPro" id="IPR036397">
    <property type="entry name" value="RNaseH_sf"/>
</dbReference>
<keyword evidence="4" id="KW-0418">Kinase</keyword>
<organism evidence="4 5">
    <name type="scientific">Theobroma cacao</name>
    <name type="common">Cacao</name>
    <name type="synonym">Cocoa</name>
    <dbReference type="NCBI Taxonomy" id="3641"/>
    <lineage>
        <taxon>Eukaryota</taxon>
        <taxon>Viridiplantae</taxon>
        <taxon>Streptophyta</taxon>
        <taxon>Embryophyta</taxon>
        <taxon>Tracheophyta</taxon>
        <taxon>Spermatophyta</taxon>
        <taxon>Magnoliopsida</taxon>
        <taxon>eudicotyledons</taxon>
        <taxon>Gunneridae</taxon>
        <taxon>Pentapetalae</taxon>
        <taxon>rosids</taxon>
        <taxon>malvids</taxon>
        <taxon>Malvales</taxon>
        <taxon>Malvaceae</taxon>
        <taxon>Byttnerioideae</taxon>
        <taxon>Theobroma</taxon>
    </lineage>
</organism>
<evidence type="ECO:0000313" key="4">
    <source>
        <dbReference type="EMBL" id="EOY09661.1"/>
    </source>
</evidence>
<evidence type="ECO:0000259" key="3">
    <source>
        <dbReference type="PROSITE" id="PS50994"/>
    </source>
</evidence>
<dbReference type="SUPFAM" id="SSF53098">
    <property type="entry name" value="Ribonuclease H-like"/>
    <property type="match status" value="1"/>
</dbReference>
<dbReference type="EMBL" id="CM001883">
    <property type="protein sequence ID" value="EOY09661.1"/>
    <property type="molecule type" value="Genomic_DNA"/>
</dbReference>
<dbReference type="Gene3D" id="3.30.420.10">
    <property type="entry name" value="Ribonuclease H-like superfamily/Ribonuclease H"/>
    <property type="match status" value="1"/>
</dbReference>
<dbReference type="GO" id="GO:0016787">
    <property type="term" value="F:hydrolase activity"/>
    <property type="evidence" value="ECO:0007669"/>
    <property type="project" value="UniProtKB-KW"/>
</dbReference>
<evidence type="ECO:0000256" key="1">
    <source>
        <dbReference type="ARBA" id="ARBA00022723"/>
    </source>
</evidence>
<dbReference type="PANTHER" id="PTHR42648:SF31">
    <property type="entry name" value="RNA-DIRECTED DNA POLYMERASE"/>
    <property type="match status" value="1"/>
</dbReference>
<dbReference type="PROSITE" id="PS50994">
    <property type="entry name" value="INTEGRASE"/>
    <property type="match status" value="1"/>
</dbReference>
<dbReference type="InterPro" id="IPR013103">
    <property type="entry name" value="RVT_2"/>
</dbReference>
<reference evidence="4 5" key="1">
    <citation type="journal article" date="2013" name="Genome Biol.">
        <title>The genome sequence of the most widely cultivated cacao type and its use to identify candidate genes regulating pod color.</title>
        <authorList>
            <person name="Motamayor J.C."/>
            <person name="Mockaitis K."/>
            <person name="Schmutz J."/>
            <person name="Haiminen N."/>
            <person name="Iii D.L."/>
            <person name="Cornejo O."/>
            <person name="Findley S.D."/>
            <person name="Zheng P."/>
            <person name="Utro F."/>
            <person name="Royaert S."/>
            <person name="Saski C."/>
            <person name="Jenkins J."/>
            <person name="Podicheti R."/>
            <person name="Zhao M."/>
            <person name="Scheffler B.E."/>
            <person name="Stack J.C."/>
            <person name="Feltus F.A."/>
            <person name="Mustiga G.M."/>
            <person name="Amores F."/>
            <person name="Phillips W."/>
            <person name="Marelli J.P."/>
            <person name="May G.D."/>
            <person name="Shapiro H."/>
            <person name="Ma J."/>
            <person name="Bustamante C.D."/>
            <person name="Schnell R.J."/>
            <person name="Main D."/>
            <person name="Gilbert D."/>
            <person name="Parida L."/>
            <person name="Kuhn D.N."/>
        </authorList>
    </citation>
    <scope>NUCLEOTIDE SEQUENCE [LARGE SCALE GENOMIC DNA]</scope>
    <source>
        <strain evidence="5">cv. Matina 1-6</strain>
    </source>
</reference>
<dbReference type="InterPro" id="IPR039537">
    <property type="entry name" value="Retrotran_Ty1/copia-like"/>
</dbReference>
<keyword evidence="2" id="KW-0378">Hydrolase</keyword>
<dbReference type="InterPro" id="IPR012337">
    <property type="entry name" value="RNaseH-like_sf"/>
</dbReference>
<name>A0A061EY26_THECC</name>
<dbReference type="GO" id="GO:0003676">
    <property type="term" value="F:nucleic acid binding"/>
    <property type="evidence" value="ECO:0007669"/>
    <property type="project" value="InterPro"/>
</dbReference>
<evidence type="ECO:0000256" key="2">
    <source>
        <dbReference type="ARBA" id="ARBA00022801"/>
    </source>
</evidence>
<dbReference type="InterPro" id="IPR001584">
    <property type="entry name" value="Integrase_cat-core"/>
</dbReference>
<keyword evidence="1" id="KW-0479">Metal-binding</keyword>
<sequence length="492" mass="56395">MAKQKKLPFLVHVQSTTCAFQLVHVDIWGPYETPTLSGQRYFLIVVDDFTRFTWVFLMSNKSDVLTIILSFNNHVQKQFELQIKCIRSNNGLEFRLSDFFAKTGIIHHLSSVDTPQQNGIVERKHRHILTVARALMHQSSVPICLWGDAILTAVHIINRVPTKILQNKSPFELIFHKAPTYEHLRVFGCLCFVSTLPQYRKKLDKIASKFIFLEYPNYIKGYKHDEQENTFSQTPNLHAKYPNVFYSNSENLQYQDQVHAENHSPSPESGPQTLITIVSNELAHDSPMIVSMPTAIDSVSDADDNDFDDRNTNLPIRRSTRFKQIPKYLEAYDVDLSSHSNIVTAHPISKHLSASKLSLEQKTFTISLSKIHEPNTYHQAANHFHWRDAMSVELKALQDNGTWSIVPWPANSHVIGCKWIYKVKLNEHGEVELYKARLVAKGYSQIIGFDYQDTFSLVAKQTTVRVFFALAVVHNWSLSQLDVNNAFLNGDL</sequence>
<dbReference type="Gramene" id="EOY09661">
    <property type="protein sequence ID" value="EOY09661"/>
    <property type="gene ID" value="TCM_025057"/>
</dbReference>
<keyword evidence="4" id="KW-0808">Transferase</keyword>
<dbReference type="InParanoid" id="A0A061EY26"/>
<dbReference type="GO" id="GO:0046872">
    <property type="term" value="F:metal ion binding"/>
    <property type="evidence" value="ECO:0007669"/>
    <property type="project" value="UniProtKB-KW"/>
</dbReference>